<name>A0A8B6BJA6_MYTGA</name>
<organism evidence="1 2">
    <name type="scientific">Mytilus galloprovincialis</name>
    <name type="common">Mediterranean mussel</name>
    <dbReference type="NCBI Taxonomy" id="29158"/>
    <lineage>
        <taxon>Eukaryota</taxon>
        <taxon>Metazoa</taxon>
        <taxon>Spiralia</taxon>
        <taxon>Lophotrochozoa</taxon>
        <taxon>Mollusca</taxon>
        <taxon>Bivalvia</taxon>
        <taxon>Autobranchia</taxon>
        <taxon>Pteriomorphia</taxon>
        <taxon>Mytilida</taxon>
        <taxon>Mytiloidea</taxon>
        <taxon>Mytilidae</taxon>
        <taxon>Mytilinae</taxon>
        <taxon>Mytilus</taxon>
    </lineage>
</organism>
<gene>
    <name evidence="1" type="ORF">MGAL_10B004557</name>
</gene>
<evidence type="ECO:0000313" key="2">
    <source>
        <dbReference type="Proteomes" id="UP000596742"/>
    </source>
</evidence>
<proteinExistence type="predicted"/>
<accession>A0A8B6BJA6</accession>
<dbReference type="AlphaFoldDB" id="A0A8B6BJA6"/>
<dbReference type="EMBL" id="UYJE01000156">
    <property type="protein sequence ID" value="VDH90631.1"/>
    <property type="molecule type" value="Genomic_DNA"/>
</dbReference>
<keyword evidence="2" id="KW-1185">Reference proteome</keyword>
<reference evidence="1" key="1">
    <citation type="submission" date="2018-11" db="EMBL/GenBank/DDBJ databases">
        <authorList>
            <person name="Alioto T."/>
            <person name="Alioto T."/>
        </authorList>
    </citation>
    <scope>NUCLEOTIDE SEQUENCE</scope>
</reference>
<sequence length="322" mass="37199">MDEEPSTSCGIKRRIPSELQDNINAIATKYSREAAISAALNDNQKRWLVIGICLHTILSPALRKWVESILTIFQNDLINNYNIDTQMYSNQLRSDPQNGVFLNYETVNNNKTKYGKNYPKYDYTIKNAVELSKLYLQTNMAHYTGFDDTCDISHLLCLILEIARFDPVIKADADNVRKNVRNPWAHCDFTEWDASKYSSSFQLLKKLVHDLKLNLNEETLIIEEMEKWEINGECFLSGTTYGFELFHEVRQQTHVLAVYATLVATEADGNFIKIRDKIEKFENIFNKIAQLDKELKKGFSEIDKRLLAQDNTLKTHSTHIGK</sequence>
<evidence type="ECO:0000313" key="1">
    <source>
        <dbReference type="EMBL" id="VDH90631.1"/>
    </source>
</evidence>
<comment type="caution">
    <text evidence="1">The sequence shown here is derived from an EMBL/GenBank/DDBJ whole genome shotgun (WGS) entry which is preliminary data.</text>
</comment>
<dbReference type="OrthoDB" id="6121461at2759"/>
<protein>
    <submittedName>
        <fullName evidence="1">Uncharacterized protein</fullName>
    </submittedName>
</protein>
<dbReference type="Proteomes" id="UP000596742">
    <property type="component" value="Unassembled WGS sequence"/>
</dbReference>